<dbReference type="PANTHER" id="PTHR22255:SF1">
    <property type="entry name" value="LD32918P"/>
    <property type="match status" value="1"/>
</dbReference>
<proteinExistence type="predicted"/>
<dbReference type="GO" id="GO:0042060">
    <property type="term" value="P:wound healing"/>
    <property type="evidence" value="ECO:0007669"/>
    <property type="project" value="TreeGrafter"/>
</dbReference>
<gene>
    <name evidence="3" type="ORF">AFUS01_LOCUS28269</name>
</gene>
<keyword evidence="4" id="KW-1185">Reference proteome</keyword>
<feature type="domain" description="DUF7042" evidence="1">
    <location>
        <begin position="120"/>
        <end position="239"/>
    </location>
</feature>
<sequence length="241" mass="27946">IVGLANDCDIPHKIRGSWYSREKNVDTYTTFDSGSMTNRGYCIAKREEYYVNYTFIFQQDNCFHCVRIFVRTLNILEKIETGCINFPRDRRNPTIDEVCRALPPNQNVITLFSMNFSPINCRSSLEGVWQFAYQNRFRFTGECDNKDALIQSCQTAGTQFLITNQKFNITYKACEGMTGTFDGTVEYSCLGDWFDGKNHYFAVVNTKESRIDEKYRCFLRNRDDDLYIAASITAECNTLRG</sequence>
<comment type="caution">
    <text evidence="3">The sequence shown here is derived from an EMBL/GenBank/DDBJ whole genome shotgun (WGS) entry which is preliminary data.</text>
</comment>
<accession>A0A8J2P7M0</accession>
<dbReference type="Proteomes" id="UP000708208">
    <property type="component" value="Unassembled WGS sequence"/>
</dbReference>
<dbReference type="OrthoDB" id="9982946at2759"/>
<dbReference type="Pfam" id="PF23071">
    <property type="entry name" value="DUF7044"/>
    <property type="match status" value="1"/>
</dbReference>
<dbReference type="Pfam" id="PF23069">
    <property type="entry name" value="DUF7042"/>
    <property type="match status" value="1"/>
</dbReference>
<dbReference type="PANTHER" id="PTHR22255">
    <property type="entry name" value="LP06548P"/>
    <property type="match status" value="1"/>
</dbReference>
<protein>
    <submittedName>
        <fullName evidence="3">Uncharacterized protein</fullName>
    </submittedName>
</protein>
<dbReference type="InterPro" id="IPR055472">
    <property type="entry name" value="DUF7044"/>
</dbReference>
<feature type="non-terminal residue" evidence="3">
    <location>
        <position position="241"/>
    </location>
</feature>
<feature type="domain" description="DUF7044" evidence="2">
    <location>
        <begin position="7"/>
        <end position="99"/>
    </location>
</feature>
<reference evidence="3" key="1">
    <citation type="submission" date="2021-06" db="EMBL/GenBank/DDBJ databases">
        <authorList>
            <person name="Hodson N. C."/>
            <person name="Mongue J. A."/>
            <person name="Jaron S. K."/>
        </authorList>
    </citation>
    <scope>NUCLEOTIDE SEQUENCE</scope>
</reference>
<dbReference type="EMBL" id="CAJVCH010401724">
    <property type="protein sequence ID" value="CAG7817721.1"/>
    <property type="molecule type" value="Genomic_DNA"/>
</dbReference>
<organism evidence="3 4">
    <name type="scientific">Allacma fusca</name>
    <dbReference type="NCBI Taxonomy" id="39272"/>
    <lineage>
        <taxon>Eukaryota</taxon>
        <taxon>Metazoa</taxon>
        <taxon>Ecdysozoa</taxon>
        <taxon>Arthropoda</taxon>
        <taxon>Hexapoda</taxon>
        <taxon>Collembola</taxon>
        <taxon>Symphypleona</taxon>
        <taxon>Sminthuridae</taxon>
        <taxon>Allacma</taxon>
    </lineage>
</organism>
<evidence type="ECO:0000259" key="1">
    <source>
        <dbReference type="Pfam" id="PF23069"/>
    </source>
</evidence>
<name>A0A8J2P7M0_9HEXA</name>
<feature type="non-terminal residue" evidence="3">
    <location>
        <position position="1"/>
    </location>
</feature>
<dbReference type="AlphaFoldDB" id="A0A8J2P7M0"/>
<evidence type="ECO:0000313" key="3">
    <source>
        <dbReference type="EMBL" id="CAG7817721.1"/>
    </source>
</evidence>
<dbReference type="InterPro" id="IPR055470">
    <property type="entry name" value="DUF7042"/>
</dbReference>
<evidence type="ECO:0000313" key="4">
    <source>
        <dbReference type="Proteomes" id="UP000708208"/>
    </source>
</evidence>
<evidence type="ECO:0000259" key="2">
    <source>
        <dbReference type="Pfam" id="PF23071"/>
    </source>
</evidence>